<feature type="transmembrane region" description="Helical" evidence="16">
    <location>
        <begin position="324"/>
        <end position="348"/>
    </location>
</feature>
<keyword evidence="11 16" id="KW-0520">NAD</keyword>
<dbReference type="GO" id="GO:0015990">
    <property type="term" value="P:electron transport coupled proton transport"/>
    <property type="evidence" value="ECO:0007669"/>
    <property type="project" value="TreeGrafter"/>
</dbReference>
<evidence type="ECO:0000256" key="9">
    <source>
        <dbReference type="ARBA" id="ARBA00022982"/>
    </source>
</evidence>
<dbReference type="EC" id="7.1.1.2" evidence="3 16"/>
<sequence>MFGGVNVYCFSLSFLIYFLIYFFFVGGWDFVFIEYFSWGGSVFLLDEVSWYLVYLTVLLLVCILPLSVGFDWSILILVLLSGLFSIFCFISLNVVFFWLFYEASILIILFLIYIDSPYSERYLAGWYLIGYVVFSGLPVIGCFMYIGLISGSFNIFDWSFEFVDYGFFIIILFMFSAKVPLFPFHTWLPIVHAEASTIVSMCLSGFIMKLGVIGIYRVIMFLYSDLFIGMLYYVYGVFFCCIMCFFSSVIELDGKRWLAFLSVAHIGVVPLCILLGSFGSFSIGSIFSFGHGVSSNYLFLLLWFFLIIGGSRNLLYIGWSFNSVWFYTLVSCGGFLFVSSFPPVVNFFVEAWLVSEYVKFNYLICFLCVVYLFFSSLVPIIMFGSSFIRRFMIDFPILLNYRFFVSFILFFFGSLSLVF</sequence>
<dbReference type="InterPro" id="IPR003918">
    <property type="entry name" value="NADH_UbQ_OxRdtase"/>
</dbReference>
<feature type="transmembrane region" description="Helical" evidence="16">
    <location>
        <begin position="126"/>
        <end position="153"/>
    </location>
</feature>
<dbReference type="GO" id="GO:0031966">
    <property type="term" value="C:mitochondrial membrane"/>
    <property type="evidence" value="ECO:0007669"/>
    <property type="project" value="UniProtKB-SubCell"/>
</dbReference>
<dbReference type="PRINTS" id="PR01437">
    <property type="entry name" value="NUOXDRDTASE4"/>
</dbReference>
<evidence type="ECO:0000256" key="8">
    <source>
        <dbReference type="ARBA" id="ARBA00022967"/>
    </source>
</evidence>
<feature type="transmembrane region" description="Helical" evidence="16">
    <location>
        <begin position="98"/>
        <end position="114"/>
    </location>
</feature>
<evidence type="ECO:0000256" key="2">
    <source>
        <dbReference type="ARBA" id="ARBA00009025"/>
    </source>
</evidence>
<evidence type="ECO:0000256" key="10">
    <source>
        <dbReference type="ARBA" id="ARBA00022989"/>
    </source>
</evidence>
<feature type="transmembrane region" description="Helical" evidence="16">
    <location>
        <begin position="74"/>
        <end position="92"/>
    </location>
</feature>
<dbReference type="Pfam" id="PF00361">
    <property type="entry name" value="Proton_antipo_M"/>
    <property type="match status" value="1"/>
</dbReference>
<dbReference type="GO" id="GO:0008137">
    <property type="term" value="F:NADH dehydrogenase (ubiquinone) activity"/>
    <property type="evidence" value="ECO:0007669"/>
    <property type="project" value="UniProtKB-UniRule"/>
</dbReference>
<evidence type="ECO:0000256" key="15">
    <source>
        <dbReference type="ARBA" id="ARBA00049551"/>
    </source>
</evidence>
<keyword evidence="13 16" id="KW-0496">Mitochondrion</keyword>
<feature type="transmembrane region" description="Helical" evidence="16">
    <location>
        <begin position="360"/>
        <end position="387"/>
    </location>
</feature>
<feature type="transmembrane region" description="Helical" evidence="16">
    <location>
        <begin position="7"/>
        <end position="28"/>
    </location>
</feature>
<evidence type="ECO:0000256" key="4">
    <source>
        <dbReference type="ARBA" id="ARBA00021006"/>
    </source>
</evidence>
<keyword evidence="14 16" id="KW-0472">Membrane</keyword>
<evidence type="ECO:0000256" key="7">
    <source>
        <dbReference type="ARBA" id="ARBA00022692"/>
    </source>
</evidence>
<keyword evidence="12 16" id="KW-0830">Ubiquinone</keyword>
<feature type="transmembrane region" description="Helical" evidence="16">
    <location>
        <begin position="399"/>
        <end position="418"/>
    </location>
</feature>
<evidence type="ECO:0000256" key="13">
    <source>
        <dbReference type="ARBA" id="ARBA00023128"/>
    </source>
</evidence>
<gene>
    <name evidence="18" type="primary">nad4</name>
</gene>
<dbReference type="GO" id="GO:0042773">
    <property type="term" value="P:ATP synthesis coupled electron transport"/>
    <property type="evidence" value="ECO:0007669"/>
    <property type="project" value="InterPro"/>
</dbReference>
<feature type="transmembrane region" description="Helical" evidence="16">
    <location>
        <begin position="297"/>
        <end position="317"/>
    </location>
</feature>
<evidence type="ECO:0000256" key="5">
    <source>
        <dbReference type="ARBA" id="ARBA00022448"/>
    </source>
</evidence>
<evidence type="ECO:0000256" key="12">
    <source>
        <dbReference type="ARBA" id="ARBA00023075"/>
    </source>
</evidence>
<dbReference type="InterPro" id="IPR001750">
    <property type="entry name" value="ND/Mrp_TM"/>
</dbReference>
<feature type="domain" description="NADH:quinone oxidoreductase/Mrp antiporter transmembrane" evidence="17">
    <location>
        <begin position="91"/>
        <end position="370"/>
    </location>
</feature>
<reference evidence="18" key="1">
    <citation type="submission" date="2011-11" db="EMBL/GenBank/DDBJ databases">
        <title>The complete mitochondrial genome of Diplorchis hangzhouensis (Platyhelminthes: Monogenea).</title>
        <authorList>
            <person name="Zhang J."/>
            <person name="Wu X."/>
            <person name="Xie M."/>
            <person name="Li A."/>
        </authorList>
    </citation>
    <scope>NUCLEOTIDE SEQUENCE</scope>
</reference>
<evidence type="ECO:0000256" key="16">
    <source>
        <dbReference type="RuleBase" id="RU003297"/>
    </source>
</evidence>
<feature type="transmembrane region" description="Helical" evidence="16">
    <location>
        <begin position="231"/>
        <end position="250"/>
    </location>
</feature>
<evidence type="ECO:0000256" key="11">
    <source>
        <dbReference type="ARBA" id="ARBA00023027"/>
    </source>
</evidence>
<comment type="subcellular location">
    <subcellularLocation>
        <location evidence="1 16">Mitochondrion membrane</location>
        <topology evidence="1 16">Multi-pass membrane protein</topology>
    </subcellularLocation>
</comment>
<dbReference type="PANTHER" id="PTHR43507:SF20">
    <property type="entry name" value="NADH-UBIQUINONE OXIDOREDUCTASE CHAIN 4"/>
    <property type="match status" value="1"/>
</dbReference>
<dbReference type="AlphaFoldDB" id="A0A3G0WS79"/>
<feature type="transmembrane region" description="Helical" evidence="16">
    <location>
        <begin position="48"/>
        <end position="67"/>
    </location>
</feature>
<comment type="catalytic activity">
    <reaction evidence="15 16">
        <text>a ubiquinone + NADH + 5 H(+)(in) = a ubiquinol + NAD(+) + 4 H(+)(out)</text>
        <dbReference type="Rhea" id="RHEA:29091"/>
        <dbReference type="Rhea" id="RHEA-COMP:9565"/>
        <dbReference type="Rhea" id="RHEA-COMP:9566"/>
        <dbReference type="ChEBI" id="CHEBI:15378"/>
        <dbReference type="ChEBI" id="CHEBI:16389"/>
        <dbReference type="ChEBI" id="CHEBI:17976"/>
        <dbReference type="ChEBI" id="CHEBI:57540"/>
        <dbReference type="ChEBI" id="CHEBI:57945"/>
        <dbReference type="EC" id="7.1.1.2"/>
    </reaction>
</comment>
<feature type="transmembrane region" description="Helical" evidence="16">
    <location>
        <begin position="257"/>
        <end position="277"/>
    </location>
</feature>
<keyword evidence="5 16" id="KW-0813">Transport</keyword>
<keyword evidence="6 16" id="KW-0679">Respiratory chain</keyword>
<evidence type="ECO:0000313" key="18">
    <source>
        <dbReference type="EMBL" id="AFD18205.1"/>
    </source>
</evidence>
<evidence type="ECO:0000256" key="3">
    <source>
        <dbReference type="ARBA" id="ARBA00012944"/>
    </source>
</evidence>
<feature type="transmembrane region" description="Helical" evidence="16">
    <location>
        <begin position="196"/>
        <end position="219"/>
    </location>
</feature>
<geneLocation type="mitochondrion" evidence="18"/>
<evidence type="ECO:0000256" key="14">
    <source>
        <dbReference type="ARBA" id="ARBA00023136"/>
    </source>
</evidence>
<comment type="function">
    <text evidence="16">Core subunit of the mitochondrial membrane respiratory chain NADH dehydrogenase (Complex I) which catalyzes electron transfer from NADH through the respiratory chain, using ubiquinone as an electron acceptor. Essential for the catalytic activity and assembly of complex I.</text>
</comment>
<evidence type="ECO:0000256" key="6">
    <source>
        <dbReference type="ARBA" id="ARBA00022660"/>
    </source>
</evidence>
<dbReference type="EMBL" id="JQ038227">
    <property type="protein sequence ID" value="AFD18205.1"/>
    <property type="molecule type" value="Genomic_DNA"/>
</dbReference>
<dbReference type="GO" id="GO:0048039">
    <property type="term" value="F:ubiquinone binding"/>
    <property type="evidence" value="ECO:0007669"/>
    <property type="project" value="TreeGrafter"/>
</dbReference>
<keyword evidence="7 16" id="KW-0812">Transmembrane</keyword>
<evidence type="ECO:0000256" key="1">
    <source>
        <dbReference type="ARBA" id="ARBA00004225"/>
    </source>
</evidence>
<feature type="transmembrane region" description="Helical" evidence="16">
    <location>
        <begin position="165"/>
        <end position="184"/>
    </location>
</feature>
<proteinExistence type="inferred from homology"/>
<keyword evidence="8" id="KW-1278">Translocase</keyword>
<name>A0A3G0WS79_9PLAT</name>
<dbReference type="GO" id="GO:0003954">
    <property type="term" value="F:NADH dehydrogenase activity"/>
    <property type="evidence" value="ECO:0007669"/>
    <property type="project" value="TreeGrafter"/>
</dbReference>
<protein>
    <recommendedName>
        <fullName evidence="4 16">NADH-ubiquinone oxidoreductase chain 4</fullName>
        <ecNumber evidence="3 16">7.1.1.2</ecNumber>
    </recommendedName>
</protein>
<evidence type="ECO:0000259" key="17">
    <source>
        <dbReference type="Pfam" id="PF00361"/>
    </source>
</evidence>
<organism evidence="18">
    <name type="scientific">Diplorchis hangzhouensis</name>
    <dbReference type="NCBI Taxonomy" id="1131906"/>
    <lineage>
        <taxon>Eukaryota</taxon>
        <taxon>Metazoa</taxon>
        <taxon>Spiralia</taxon>
        <taxon>Lophotrochozoa</taxon>
        <taxon>Platyhelminthes</taxon>
        <taxon>Monogenea</taxon>
        <taxon>Polyopisthocotylea</taxon>
        <taxon>Polystomatidea</taxon>
        <taxon>Polystomatidae</taxon>
        <taxon>Diplorchis</taxon>
    </lineage>
</organism>
<comment type="similarity">
    <text evidence="2 16">Belongs to the complex I subunit 4 family.</text>
</comment>
<keyword evidence="10 16" id="KW-1133">Transmembrane helix</keyword>
<accession>A0A3G0WS79</accession>
<keyword evidence="9 16" id="KW-0249">Electron transport</keyword>
<dbReference type="PANTHER" id="PTHR43507">
    <property type="entry name" value="NADH-UBIQUINONE OXIDOREDUCTASE CHAIN 4"/>
    <property type="match status" value="1"/>
</dbReference>